<keyword evidence="1" id="KW-1133">Transmembrane helix</keyword>
<feature type="transmembrane region" description="Helical" evidence="1">
    <location>
        <begin position="130"/>
        <end position="149"/>
    </location>
</feature>
<name>A0ABR9SFA3_9BURK</name>
<keyword evidence="1" id="KW-0812">Transmembrane</keyword>
<dbReference type="RefSeq" id="WP_193779969.1">
    <property type="nucleotide sequence ID" value="NZ_JADDOJ010000022.1"/>
</dbReference>
<dbReference type="Pfam" id="PF09980">
    <property type="entry name" value="DUF2214"/>
    <property type="match status" value="1"/>
</dbReference>
<evidence type="ECO:0000313" key="3">
    <source>
        <dbReference type="Proteomes" id="UP000715965"/>
    </source>
</evidence>
<comment type="caution">
    <text evidence="2">The sequence shown here is derived from an EMBL/GenBank/DDBJ whole genome shotgun (WGS) entry which is preliminary data.</text>
</comment>
<dbReference type="EMBL" id="JADDOJ010000022">
    <property type="protein sequence ID" value="MBE7940427.1"/>
    <property type="molecule type" value="Genomic_DNA"/>
</dbReference>
<dbReference type="Proteomes" id="UP000715965">
    <property type="component" value="Unassembled WGS sequence"/>
</dbReference>
<dbReference type="InterPro" id="IPR018706">
    <property type="entry name" value="DUF2214_membrane"/>
</dbReference>
<feature type="transmembrane region" description="Helical" evidence="1">
    <location>
        <begin position="6"/>
        <end position="27"/>
    </location>
</feature>
<evidence type="ECO:0000313" key="2">
    <source>
        <dbReference type="EMBL" id="MBE7940427.1"/>
    </source>
</evidence>
<reference evidence="2 3" key="1">
    <citation type="submission" date="2020-10" db="EMBL/GenBank/DDBJ databases">
        <title>Draft genome of Ramlibacter aquaticus LMG 30558.</title>
        <authorList>
            <person name="Props R."/>
        </authorList>
    </citation>
    <scope>NUCLEOTIDE SEQUENCE [LARGE SCALE GENOMIC DNA]</scope>
    <source>
        <strain evidence="2 3">LMG 30558</strain>
    </source>
</reference>
<feature type="transmembrane region" description="Helical" evidence="1">
    <location>
        <begin position="47"/>
        <end position="66"/>
    </location>
</feature>
<gene>
    <name evidence="2" type="ORF">IM725_07580</name>
</gene>
<protein>
    <submittedName>
        <fullName evidence="2">DUF2214 family protein</fullName>
    </submittedName>
</protein>
<accession>A0ABR9SFA3</accession>
<proteinExistence type="predicted"/>
<keyword evidence="3" id="KW-1185">Reference proteome</keyword>
<evidence type="ECO:0000256" key="1">
    <source>
        <dbReference type="SAM" id="Phobius"/>
    </source>
</evidence>
<feature type="transmembrane region" description="Helical" evidence="1">
    <location>
        <begin position="78"/>
        <end position="99"/>
    </location>
</feature>
<sequence>MILESLLAYAHIAALLGMVVFISSEAALCRGEWLNAAVVERLVRVDLLYLVATAAVALTGLARAFWGVKGASWYWTDWLLHLKLALFVVVVLMSLRPAIAFRRWRAALRAGRGLPPADEVVATRRWVMRAAHLVPVIPLAAVFLARGYGH</sequence>
<keyword evidence="1" id="KW-0472">Membrane</keyword>
<organism evidence="2 3">
    <name type="scientific">Ramlibacter aquaticus</name>
    <dbReference type="NCBI Taxonomy" id="2780094"/>
    <lineage>
        <taxon>Bacteria</taxon>
        <taxon>Pseudomonadati</taxon>
        <taxon>Pseudomonadota</taxon>
        <taxon>Betaproteobacteria</taxon>
        <taxon>Burkholderiales</taxon>
        <taxon>Comamonadaceae</taxon>
        <taxon>Ramlibacter</taxon>
    </lineage>
</organism>